<evidence type="ECO:0000313" key="1">
    <source>
        <dbReference type="EMBL" id="MBM9510006.1"/>
    </source>
</evidence>
<gene>
    <name evidence="1" type="ORF">ITX44_36710</name>
</gene>
<name>A0ABS2U343_9ACTN</name>
<accession>A0ABS2U343</accession>
<protein>
    <submittedName>
        <fullName evidence="1">Uncharacterized protein</fullName>
    </submittedName>
</protein>
<dbReference type="Proteomes" id="UP000749040">
    <property type="component" value="Unassembled WGS sequence"/>
</dbReference>
<reference evidence="1 2" key="1">
    <citation type="submission" date="2021-01" db="EMBL/GenBank/DDBJ databases">
        <title>Streptomyces acididurans sp. nov., isolated from a peat swamp forest soil.</title>
        <authorList>
            <person name="Chantavorakit T."/>
            <person name="Duangmal K."/>
        </authorList>
    </citation>
    <scope>NUCLEOTIDE SEQUENCE [LARGE SCALE GENOMIC DNA]</scope>
    <source>
        <strain evidence="1 2">KK5PA1</strain>
    </source>
</reference>
<sequence>MRTAVLDIDTCEFETAPLTTGELAAIHAYEAAVAGSGIRDCFDCFDVASVRDHETEFGQDATRIMLREYARYLNTWYLALDTLLGDGLTCTTQATRYSTAMIRYITAAADDYHRTRQDFEHTVTTWTLALLTGGADADYPPPTRSLNLPMQILSDE</sequence>
<proteinExistence type="predicted"/>
<evidence type="ECO:0000313" key="2">
    <source>
        <dbReference type="Proteomes" id="UP000749040"/>
    </source>
</evidence>
<dbReference type="RefSeq" id="WP_205363610.1">
    <property type="nucleotide sequence ID" value="NZ_JADKYB010000030.1"/>
</dbReference>
<keyword evidence="2" id="KW-1185">Reference proteome</keyword>
<organism evidence="1 2">
    <name type="scientific">Actinacidiphila acididurans</name>
    <dbReference type="NCBI Taxonomy" id="2784346"/>
    <lineage>
        <taxon>Bacteria</taxon>
        <taxon>Bacillati</taxon>
        <taxon>Actinomycetota</taxon>
        <taxon>Actinomycetes</taxon>
        <taxon>Kitasatosporales</taxon>
        <taxon>Streptomycetaceae</taxon>
        <taxon>Actinacidiphila</taxon>
    </lineage>
</organism>
<dbReference type="EMBL" id="JADKYB010000030">
    <property type="protein sequence ID" value="MBM9510006.1"/>
    <property type="molecule type" value="Genomic_DNA"/>
</dbReference>
<comment type="caution">
    <text evidence="1">The sequence shown here is derived from an EMBL/GenBank/DDBJ whole genome shotgun (WGS) entry which is preliminary data.</text>
</comment>